<sequence length="47" mass="5503">IFHYFSLHSLSNSPQTLLQPSKTTLARIQPSKFESKGFYSSKMLWRN</sequence>
<dbReference type="Gramene" id="EOY26201">
    <property type="protein sequence ID" value="EOY26201"/>
    <property type="gene ID" value="TCM_027628"/>
</dbReference>
<organism evidence="1 2">
    <name type="scientific">Theobroma cacao</name>
    <name type="common">Cacao</name>
    <name type="synonym">Cocoa</name>
    <dbReference type="NCBI Taxonomy" id="3641"/>
    <lineage>
        <taxon>Eukaryota</taxon>
        <taxon>Viridiplantae</taxon>
        <taxon>Streptophyta</taxon>
        <taxon>Embryophyta</taxon>
        <taxon>Tracheophyta</taxon>
        <taxon>Spermatophyta</taxon>
        <taxon>Magnoliopsida</taxon>
        <taxon>eudicotyledons</taxon>
        <taxon>Gunneridae</taxon>
        <taxon>Pentapetalae</taxon>
        <taxon>rosids</taxon>
        <taxon>malvids</taxon>
        <taxon>Malvales</taxon>
        <taxon>Malvaceae</taxon>
        <taxon>Byttnerioideae</taxon>
        <taxon>Theobroma</taxon>
    </lineage>
</organism>
<feature type="non-terminal residue" evidence="1">
    <location>
        <position position="1"/>
    </location>
</feature>
<proteinExistence type="predicted"/>
<dbReference type="InParanoid" id="A0A061G9H0"/>
<dbReference type="EMBL" id="CM001884">
    <property type="protein sequence ID" value="EOY26201.1"/>
    <property type="molecule type" value="Genomic_DNA"/>
</dbReference>
<accession>A0A061G9H0</accession>
<evidence type="ECO:0000313" key="2">
    <source>
        <dbReference type="Proteomes" id="UP000026915"/>
    </source>
</evidence>
<name>A0A061G9H0_THECC</name>
<evidence type="ECO:0000313" key="1">
    <source>
        <dbReference type="EMBL" id="EOY26201.1"/>
    </source>
</evidence>
<keyword evidence="2" id="KW-1185">Reference proteome</keyword>
<dbReference type="HOGENOM" id="CLU_3178233_0_0_1"/>
<reference evidence="1 2" key="1">
    <citation type="journal article" date="2013" name="Genome Biol.">
        <title>The genome sequence of the most widely cultivated cacao type and its use to identify candidate genes regulating pod color.</title>
        <authorList>
            <person name="Motamayor J.C."/>
            <person name="Mockaitis K."/>
            <person name="Schmutz J."/>
            <person name="Haiminen N."/>
            <person name="Iii D.L."/>
            <person name="Cornejo O."/>
            <person name="Findley S.D."/>
            <person name="Zheng P."/>
            <person name="Utro F."/>
            <person name="Royaert S."/>
            <person name="Saski C."/>
            <person name="Jenkins J."/>
            <person name="Podicheti R."/>
            <person name="Zhao M."/>
            <person name="Scheffler B.E."/>
            <person name="Stack J.C."/>
            <person name="Feltus F.A."/>
            <person name="Mustiga G.M."/>
            <person name="Amores F."/>
            <person name="Phillips W."/>
            <person name="Marelli J.P."/>
            <person name="May G.D."/>
            <person name="Shapiro H."/>
            <person name="Ma J."/>
            <person name="Bustamante C.D."/>
            <person name="Schnell R.J."/>
            <person name="Main D."/>
            <person name="Gilbert D."/>
            <person name="Parida L."/>
            <person name="Kuhn D.N."/>
        </authorList>
    </citation>
    <scope>NUCLEOTIDE SEQUENCE [LARGE SCALE GENOMIC DNA]</scope>
    <source>
        <strain evidence="2">cv. Matina 1-6</strain>
    </source>
</reference>
<dbReference type="AlphaFoldDB" id="A0A061G9H0"/>
<protein>
    <submittedName>
        <fullName evidence="1">Uncharacterized protein</fullName>
    </submittedName>
</protein>
<dbReference type="Proteomes" id="UP000026915">
    <property type="component" value="Chromosome 6"/>
</dbReference>
<gene>
    <name evidence="1" type="ORF">TCM_027628</name>
</gene>